<dbReference type="AlphaFoldDB" id="A0A182UI18"/>
<protein>
    <submittedName>
        <fullName evidence="2">Uncharacterized protein</fullName>
    </submittedName>
</protein>
<evidence type="ECO:0000313" key="3">
    <source>
        <dbReference type="Proteomes" id="UP000075902"/>
    </source>
</evidence>
<keyword evidence="1" id="KW-0472">Membrane</keyword>
<reference evidence="2" key="2">
    <citation type="submission" date="2020-05" db="UniProtKB">
        <authorList>
            <consortium name="EnsemblMetazoa"/>
        </authorList>
    </citation>
    <scope>IDENTIFICATION</scope>
    <source>
        <strain evidence="2">CM1001059</strain>
    </source>
</reference>
<feature type="transmembrane region" description="Helical" evidence="1">
    <location>
        <begin position="77"/>
        <end position="101"/>
    </location>
</feature>
<dbReference type="VEuPathDB" id="VectorBase:AMEC020776"/>
<keyword evidence="3" id="KW-1185">Reference proteome</keyword>
<organism evidence="2 3">
    <name type="scientific">Anopheles melas</name>
    <dbReference type="NCBI Taxonomy" id="34690"/>
    <lineage>
        <taxon>Eukaryota</taxon>
        <taxon>Metazoa</taxon>
        <taxon>Ecdysozoa</taxon>
        <taxon>Arthropoda</taxon>
        <taxon>Hexapoda</taxon>
        <taxon>Insecta</taxon>
        <taxon>Pterygota</taxon>
        <taxon>Neoptera</taxon>
        <taxon>Endopterygota</taxon>
        <taxon>Diptera</taxon>
        <taxon>Nematocera</taxon>
        <taxon>Culicoidea</taxon>
        <taxon>Culicidae</taxon>
        <taxon>Anophelinae</taxon>
        <taxon>Anopheles</taxon>
    </lineage>
</organism>
<accession>A0A182UI18</accession>
<keyword evidence="1" id="KW-0812">Transmembrane</keyword>
<sequence length="131" mass="14131">MLSPSDGTGDGALMSGDGIGLGKLTILKMRKILCFTFSSRTSVVAFCRSRSRFSNEATSNSPELPPPLLLLLRPVDVVVVVVVVFVDILPLLLLLLLLLLLTSLPSTTQHTITRCVLLGKRALPWQESSSV</sequence>
<name>A0A182UI18_9DIPT</name>
<dbReference type="Proteomes" id="UP000075902">
    <property type="component" value="Unassembled WGS sequence"/>
</dbReference>
<evidence type="ECO:0000256" key="1">
    <source>
        <dbReference type="SAM" id="Phobius"/>
    </source>
</evidence>
<proteinExistence type="predicted"/>
<keyword evidence="1" id="KW-1133">Transmembrane helix</keyword>
<reference evidence="3" key="1">
    <citation type="submission" date="2014-01" db="EMBL/GenBank/DDBJ databases">
        <title>The Genome Sequence of Anopheles melas CM1001059_A (V2).</title>
        <authorList>
            <consortium name="The Broad Institute Genomics Platform"/>
            <person name="Neafsey D.E."/>
            <person name="Besansky N."/>
            <person name="Howell P."/>
            <person name="Walton C."/>
            <person name="Young S.K."/>
            <person name="Zeng Q."/>
            <person name="Gargeya S."/>
            <person name="Fitzgerald M."/>
            <person name="Haas B."/>
            <person name="Abouelleil A."/>
            <person name="Allen A.W."/>
            <person name="Alvarado L."/>
            <person name="Arachchi H.M."/>
            <person name="Berlin A.M."/>
            <person name="Chapman S.B."/>
            <person name="Gainer-Dewar J."/>
            <person name="Goldberg J."/>
            <person name="Griggs A."/>
            <person name="Gujja S."/>
            <person name="Hansen M."/>
            <person name="Howarth C."/>
            <person name="Imamovic A."/>
            <person name="Ireland A."/>
            <person name="Larimer J."/>
            <person name="McCowan C."/>
            <person name="Murphy C."/>
            <person name="Pearson M."/>
            <person name="Poon T.W."/>
            <person name="Priest M."/>
            <person name="Roberts A."/>
            <person name="Saif S."/>
            <person name="Shea T."/>
            <person name="Sisk P."/>
            <person name="Sykes S."/>
            <person name="Wortman J."/>
            <person name="Nusbaum C."/>
            <person name="Birren B."/>
        </authorList>
    </citation>
    <scope>NUCLEOTIDE SEQUENCE [LARGE SCALE GENOMIC DNA]</scope>
    <source>
        <strain evidence="3">CM1001059</strain>
    </source>
</reference>
<evidence type="ECO:0000313" key="2">
    <source>
        <dbReference type="EnsemblMetazoa" id="AMEC020776-PA"/>
    </source>
</evidence>
<dbReference type="EnsemblMetazoa" id="AMEC020776-RA">
    <property type="protein sequence ID" value="AMEC020776-PA"/>
    <property type="gene ID" value="AMEC020776"/>
</dbReference>